<evidence type="ECO:0000256" key="4">
    <source>
        <dbReference type="ARBA" id="ARBA00022803"/>
    </source>
</evidence>
<reference evidence="8 9" key="1">
    <citation type="submission" date="2024-04" db="EMBL/GenBank/DDBJ databases">
        <title>Complete genome sequence of Fusarium acuminatum.</title>
        <authorList>
            <person name="Lan B."/>
        </authorList>
    </citation>
    <scope>NUCLEOTIDE SEQUENCE [LARGE SCALE GENOMIC DNA]</scope>
    <source>
        <strain evidence="8">1A</strain>
    </source>
</reference>
<comment type="subcellular location">
    <subcellularLocation>
        <location evidence="1">Cytoplasm</location>
    </subcellularLocation>
</comment>
<dbReference type="Pfam" id="PF13432">
    <property type="entry name" value="TPR_16"/>
    <property type="match status" value="1"/>
</dbReference>
<dbReference type="SMART" id="SM00028">
    <property type="entry name" value="TPR"/>
    <property type="match status" value="6"/>
</dbReference>
<evidence type="ECO:0000313" key="8">
    <source>
        <dbReference type="EMBL" id="WZH40495.1"/>
    </source>
</evidence>
<accession>A0ABZ2WJC6</accession>
<dbReference type="Pfam" id="PF13424">
    <property type="entry name" value="TPR_12"/>
    <property type="match status" value="1"/>
</dbReference>
<organism evidence="8 9">
    <name type="scientific">Fusarium acuminatum</name>
    <dbReference type="NCBI Taxonomy" id="5515"/>
    <lineage>
        <taxon>Eukaryota</taxon>
        <taxon>Fungi</taxon>
        <taxon>Dikarya</taxon>
        <taxon>Ascomycota</taxon>
        <taxon>Pezizomycotina</taxon>
        <taxon>Sordariomycetes</taxon>
        <taxon>Hypocreomycetidae</taxon>
        <taxon>Hypocreales</taxon>
        <taxon>Nectriaceae</taxon>
        <taxon>Fusarium</taxon>
        <taxon>Fusarium tricinctum species complex</taxon>
    </lineage>
</organism>
<dbReference type="InterPro" id="IPR019734">
    <property type="entry name" value="TPR_rpt"/>
</dbReference>
<dbReference type="SUPFAM" id="SSF48452">
    <property type="entry name" value="TPR-like"/>
    <property type="match status" value="2"/>
</dbReference>
<proteinExistence type="predicted"/>
<dbReference type="PROSITE" id="PS50005">
    <property type="entry name" value="TPR"/>
    <property type="match status" value="3"/>
</dbReference>
<evidence type="ECO:0000256" key="6">
    <source>
        <dbReference type="SAM" id="MobiDB-lite"/>
    </source>
</evidence>
<dbReference type="PANTHER" id="PTHR22904:SF523">
    <property type="entry name" value="STRESS-INDUCED-PHOSPHOPROTEIN 1"/>
    <property type="match status" value="1"/>
</dbReference>
<evidence type="ECO:0000256" key="2">
    <source>
        <dbReference type="ARBA" id="ARBA00022490"/>
    </source>
</evidence>
<keyword evidence="4 5" id="KW-0802">TPR repeat</keyword>
<feature type="repeat" description="TPR" evidence="5">
    <location>
        <begin position="289"/>
        <end position="322"/>
    </location>
</feature>
<dbReference type="SMART" id="SM00727">
    <property type="entry name" value="STI1"/>
    <property type="match status" value="2"/>
</dbReference>
<protein>
    <recommendedName>
        <fullName evidence="7">STI1 domain-containing protein</fullName>
    </recommendedName>
</protein>
<feature type="repeat" description="TPR" evidence="5">
    <location>
        <begin position="4"/>
        <end position="37"/>
    </location>
</feature>
<feature type="domain" description="STI1" evidence="7">
    <location>
        <begin position="139"/>
        <end position="178"/>
    </location>
</feature>
<evidence type="ECO:0000256" key="1">
    <source>
        <dbReference type="ARBA" id="ARBA00004496"/>
    </source>
</evidence>
<dbReference type="Gene3D" id="1.10.260.100">
    <property type="match status" value="2"/>
</dbReference>
<dbReference type="EMBL" id="CP151260">
    <property type="protein sequence ID" value="WZH40495.1"/>
    <property type="molecule type" value="Genomic_DNA"/>
</dbReference>
<keyword evidence="3" id="KW-0677">Repeat</keyword>
<sequence length="469" mass="52193">MASADELKALGNKAIAEKNFDEAVEKFTEAIAIQPENHILYSNRSAAYASKKDWEHALKDAEKTTEIKPDWAKGWGRKGAALHGQGDLLGANDAYEEGLKHDANNAQLKSGLASVKKAMDAEVGGPQDPSGGLGQMFNDPQMMQKLASNPKTSGFLADPSFMAKLQSMKDNPSNAADIFSDPRLLTVMGVLMGVDLEMREREVDPNAPDIQDTAMPDAPPAPKQAPKQPEPKKAPTPEPEPEDEEAIEKKKKKEEADKEKALGTENYKKRNFDEAIAHYTKAWETYKDITYLNNLGAAYFEKGDYDKAIEACTKAVEEGREIYADFKLIAKSYARIGTCYDRKGDFEKAVENYNRSLTEHRTPDVLNKLRAAERQKTESARKAYIDPAKAEEAREEGNKKFKEMDFPEQTRERLTKDPEIMGLMQDPVMQSILQQAQSDPAALQEHMKNPGVRSKIQKLIAAGVIRVGR</sequence>
<dbReference type="InterPro" id="IPR041243">
    <property type="entry name" value="STI1/HOP_DP"/>
</dbReference>
<evidence type="ECO:0000259" key="7">
    <source>
        <dbReference type="SMART" id="SM00727"/>
    </source>
</evidence>
<dbReference type="InterPro" id="IPR006636">
    <property type="entry name" value="STI1_HS-bd"/>
</dbReference>
<dbReference type="PANTHER" id="PTHR22904">
    <property type="entry name" value="TPR REPEAT CONTAINING PROTEIN"/>
    <property type="match status" value="1"/>
</dbReference>
<dbReference type="Gene3D" id="1.25.40.10">
    <property type="entry name" value="Tetratricopeptide repeat domain"/>
    <property type="match status" value="2"/>
</dbReference>
<evidence type="ECO:0000256" key="5">
    <source>
        <dbReference type="PROSITE-ProRule" id="PRU00339"/>
    </source>
</evidence>
<feature type="repeat" description="TPR" evidence="5">
    <location>
        <begin position="330"/>
        <end position="363"/>
    </location>
</feature>
<dbReference type="InterPro" id="IPR011990">
    <property type="entry name" value="TPR-like_helical_dom_sf"/>
</dbReference>
<feature type="domain" description="STI1" evidence="7">
    <location>
        <begin position="417"/>
        <end position="456"/>
    </location>
</feature>
<dbReference type="Proteomes" id="UP001489902">
    <property type="component" value="Chromosome 1"/>
</dbReference>
<keyword evidence="9" id="KW-1185">Reference proteome</keyword>
<dbReference type="Pfam" id="PF17830">
    <property type="entry name" value="STI1-HOP_DP"/>
    <property type="match status" value="2"/>
</dbReference>
<keyword evidence="2" id="KW-0963">Cytoplasm</keyword>
<name>A0ABZ2WJC6_9HYPO</name>
<feature type="region of interest" description="Disordered" evidence="6">
    <location>
        <begin position="204"/>
        <end position="259"/>
    </location>
</feature>
<evidence type="ECO:0000256" key="3">
    <source>
        <dbReference type="ARBA" id="ARBA00022737"/>
    </source>
</evidence>
<gene>
    <name evidence="8" type="ORF">QYS62_001428</name>
</gene>
<evidence type="ECO:0000313" key="9">
    <source>
        <dbReference type="Proteomes" id="UP001489902"/>
    </source>
</evidence>
<dbReference type="PROSITE" id="PS50293">
    <property type="entry name" value="TPR_REGION"/>
    <property type="match status" value="1"/>
</dbReference>